<reference evidence="2 3" key="1">
    <citation type="submission" date="2023-09" db="EMBL/GenBank/DDBJ databases">
        <authorList>
            <person name="Rey-Velasco X."/>
        </authorList>
    </citation>
    <scope>NUCLEOTIDE SEQUENCE [LARGE SCALE GENOMIC DNA]</scope>
    <source>
        <strain evidence="2 3">F297</strain>
    </source>
</reference>
<dbReference type="PANTHER" id="PTHR22916:SF3">
    <property type="entry name" value="UDP-GLCNAC:BETAGAL BETA-1,3-N-ACETYLGLUCOSAMINYLTRANSFERASE-LIKE PROTEIN 1"/>
    <property type="match status" value="1"/>
</dbReference>
<accession>A0ABU3CWS4</accession>
<evidence type="ECO:0000259" key="1">
    <source>
        <dbReference type="Pfam" id="PF00535"/>
    </source>
</evidence>
<dbReference type="InterPro" id="IPR029044">
    <property type="entry name" value="Nucleotide-diphossugar_trans"/>
</dbReference>
<dbReference type="EC" id="2.4.-.-" evidence="2"/>
<gene>
    <name evidence="2" type="ORF">RM529_11745</name>
</gene>
<dbReference type="CDD" id="cd00761">
    <property type="entry name" value="Glyco_tranf_GTA_type"/>
    <property type="match status" value="1"/>
</dbReference>
<protein>
    <submittedName>
        <fullName evidence="2">Glycosyltransferase family 2 protein</fullName>
        <ecNumber evidence="2">2.4.-.-</ecNumber>
    </submittedName>
</protein>
<evidence type="ECO:0000313" key="2">
    <source>
        <dbReference type="EMBL" id="MDT0650826.1"/>
    </source>
</evidence>
<dbReference type="GO" id="GO:0016757">
    <property type="term" value="F:glycosyltransferase activity"/>
    <property type="evidence" value="ECO:0007669"/>
    <property type="project" value="UniProtKB-KW"/>
</dbReference>
<dbReference type="Pfam" id="PF00535">
    <property type="entry name" value="Glycos_transf_2"/>
    <property type="match status" value="1"/>
</dbReference>
<dbReference type="PANTHER" id="PTHR22916">
    <property type="entry name" value="GLYCOSYLTRANSFERASE"/>
    <property type="match status" value="1"/>
</dbReference>
<dbReference type="EMBL" id="JAVRHP010000062">
    <property type="protein sequence ID" value="MDT0650826.1"/>
    <property type="molecule type" value="Genomic_DNA"/>
</dbReference>
<proteinExistence type="predicted"/>
<keyword evidence="3" id="KW-1185">Reference proteome</keyword>
<evidence type="ECO:0000313" key="3">
    <source>
        <dbReference type="Proteomes" id="UP001248819"/>
    </source>
</evidence>
<keyword evidence="2" id="KW-0328">Glycosyltransferase</keyword>
<keyword evidence="2" id="KW-0808">Transferase</keyword>
<dbReference type="Proteomes" id="UP001248819">
    <property type="component" value="Unassembled WGS sequence"/>
</dbReference>
<sequence length="317" mass="37544">MVSIIIPTYNRAHLIGETLESVIQQTYVNWECIVVDDGSTDYTEELLEFYCAKDPRIKYHERPVNSMKGANACRNYGFEVSKGEYINWFDSDDLMLPNFLTFMIELLTGNIDFVICSGYYTNQKLEIGNKIELFETRNLFKEYVLWNLQILTPSILFKKAFLNKKKLFNTNLKRGEETEFYSRIFFQTNSLNYKLKNIPLFLYRQHAGSKSSKDKVYVEEHSSSRSYISVVNMSRSLKLNDYELINYYYKSLVLMFFTSIENDHPENAKYILNNLLKFNRLFPSVKKVQLFVLLNICISLNRSSYRMRKYLLSRKIK</sequence>
<name>A0ABU3CWS4_9FLAO</name>
<organism evidence="2 3">
    <name type="scientific">Autumnicola edwardsiae</name>
    <dbReference type="NCBI Taxonomy" id="3075594"/>
    <lineage>
        <taxon>Bacteria</taxon>
        <taxon>Pseudomonadati</taxon>
        <taxon>Bacteroidota</taxon>
        <taxon>Flavobacteriia</taxon>
        <taxon>Flavobacteriales</taxon>
        <taxon>Flavobacteriaceae</taxon>
        <taxon>Autumnicola</taxon>
    </lineage>
</organism>
<dbReference type="InterPro" id="IPR001173">
    <property type="entry name" value="Glyco_trans_2-like"/>
</dbReference>
<dbReference type="Gene3D" id="3.90.550.10">
    <property type="entry name" value="Spore Coat Polysaccharide Biosynthesis Protein SpsA, Chain A"/>
    <property type="match status" value="1"/>
</dbReference>
<feature type="domain" description="Glycosyltransferase 2-like" evidence="1">
    <location>
        <begin position="3"/>
        <end position="162"/>
    </location>
</feature>
<dbReference type="SUPFAM" id="SSF53448">
    <property type="entry name" value="Nucleotide-diphospho-sugar transferases"/>
    <property type="match status" value="1"/>
</dbReference>
<dbReference type="RefSeq" id="WP_311484983.1">
    <property type="nucleotide sequence ID" value="NZ_JAVRHP010000062.1"/>
</dbReference>
<comment type="caution">
    <text evidence="2">The sequence shown here is derived from an EMBL/GenBank/DDBJ whole genome shotgun (WGS) entry which is preliminary data.</text>
</comment>